<evidence type="ECO:0000256" key="6">
    <source>
        <dbReference type="ARBA" id="ARBA00022908"/>
    </source>
</evidence>
<feature type="active site" evidence="10">
    <location>
        <position position="146"/>
    </location>
</feature>
<keyword evidence="4 10" id="KW-0132">Cell division</keyword>
<evidence type="ECO:0000256" key="2">
    <source>
        <dbReference type="ARBA" id="ARBA00010450"/>
    </source>
</evidence>
<dbReference type="GO" id="GO:0009037">
    <property type="term" value="F:tyrosine-based site-specific recombinase activity"/>
    <property type="evidence" value="ECO:0007669"/>
    <property type="project" value="UniProtKB-UniRule"/>
</dbReference>
<feature type="active site" evidence="10">
    <location>
        <position position="240"/>
    </location>
</feature>
<dbReference type="PROSITE" id="PS51898">
    <property type="entry name" value="TYR_RECOMBINASE"/>
    <property type="match status" value="1"/>
</dbReference>
<keyword evidence="9 10" id="KW-0131">Cell cycle</keyword>
<dbReference type="InterPro" id="IPR011932">
    <property type="entry name" value="Recomb_XerD"/>
</dbReference>
<comment type="subcellular location">
    <subcellularLocation>
        <location evidence="1 10">Cytoplasm</location>
    </subcellularLocation>
</comment>
<evidence type="ECO:0000313" key="14">
    <source>
        <dbReference type="Proteomes" id="UP000306509"/>
    </source>
</evidence>
<dbReference type="SUPFAM" id="SSF56349">
    <property type="entry name" value="DNA breaking-rejoining enzymes"/>
    <property type="match status" value="1"/>
</dbReference>
<keyword evidence="3 10" id="KW-0963">Cytoplasm</keyword>
<feature type="active site" description="O-(3'-phospho-DNA)-tyrosine intermediate" evidence="10">
    <location>
        <position position="275"/>
    </location>
</feature>
<evidence type="ECO:0000256" key="10">
    <source>
        <dbReference type="HAMAP-Rule" id="MF_01808"/>
    </source>
</evidence>
<feature type="domain" description="Tyr recombinase" evidence="11">
    <location>
        <begin position="106"/>
        <end position="288"/>
    </location>
</feature>
<keyword evidence="7 10" id="KW-0238">DNA-binding</keyword>
<accession>A0A4U8Q725</accession>
<comment type="similarity">
    <text evidence="2">Belongs to the 'phage' integrase family. XerD subfamily.</text>
</comment>
<dbReference type="AlphaFoldDB" id="A0A4U8Q725"/>
<evidence type="ECO:0000256" key="9">
    <source>
        <dbReference type="ARBA" id="ARBA00023306"/>
    </source>
</evidence>
<dbReference type="Gene3D" id="1.10.443.10">
    <property type="entry name" value="Intergrase catalytic core"/>
    <property type="match status" value="1"/>
</dbReference>
<comment type="subunit">
    <text evidence="10">Forms a cyclic heterotetrameric complex composed of two molecules of XerC and two molecules of XerD.</text>
</comment>
<dbReference type="InterPro" id="IPR050090">
    <property type="entry name" value="Tyrosine_recombinase_XerCD"/>
</dbReference>
<dbReference type="EMBL" id="QGQD01000052">
    <property type="protein sequence ID" value="TLD00607.1"/>
    <property type="molecule type" value="Genomic_DNA"/>
</dbReference>
<dbReference type="CDD" id="cd00798">
    <property type="entry name" value="INT_XerDC_C"/>
    <property type="match status" value="1"/>
</dbReference>
<dbReference type="InterPro" id="IPR044068">
    <property type="entry name" value="CB"/>
</dbReference>
<dbReference type="GO" id="GO:0006313">
    <property type="term" value="P:DNA transposition"/>
    <property type="evidence" value="ECO:0007669"/>
    <property type="project" value="UniProtKB-UniRule"/>
</dbReference>
<evidence type="ECO:0000256" key="3">
    <source>
        <dbReference type="ARBA" id="ARBA00022490"/>
    </source>
</evidence>
<dbReference type="Gene3D" id="1.10.150.130">
    <property type="match status" value="1"/>
</dbReference>
<keyword evidence="14" id="KW-1185">Reference proteome</keyword>
<dbReference type="Proteomes" id="UP000306509">
    <property type="component" value="Unassembled WGS sequence"/>
</dbReference>
<feature type="domain" description="Core-binding (CB)" evidence="12">
    <location>
        <begin position="1"/>
        <end position="85"/>
    </location>
</feature>
<dbReference type="InterPro" id="IPR011010">
    <property type="entry name" value="DNA_brk_join_enz"/>
</dbReference>
<dbReference type="OrthoDB" id="9801717at2"/>
<evidence type="ECO:0000256" key="8">
    <source>
        <dbReference type="ARBA" id="ARBA00023172"/>
    </source>
</evidence>
<organism evidence="13 14">
    <name type="scientific">Robinsoniella peoriensis</name>
    <dbReference type="NCBI Taxonomy" id="180332"/>
    <lineage>
        <taxon>Bacteria</taxon>
        <taxon>Bacillati</taxon>
        <taxon>Bacillota</taxon>
        <taxon>Clostridia</taxon>
        <taxon>Lachnospirales</taxon>
        <taxon>Lachnospiraceae</taxon>
        <taxon>Robinsoniella</taxon>
    </lineage>
</organism>
<keyword evidence="5 10" id="KW-0159">Chromosome partition</keyword>
<name>A0A4U8Q725_9FIRM</name>
<evidence type="ECO:0000259" key="12">
    <source>
        <dbReference type="PROSITE" id="PS51900"/>
    </source>
</evidence>
<dbReference type="GO" id="GO:0003677">
    <property type="term" value="F:DNA binding"/>
    <property type="evidence" value="ECO:0007669"/>
    <property type="project" value="UniProtKB-UniRule"/>
</dbReference>
<dbReference type="Pfam" id="PF02899">
    <property type="entry name" value="Phage_int_SAM_1"/>
    <property type="match status" value="1"/>
</dbReference>
<comment type="caution">
    <text evidence="13">The sequence shown here is derived from an EMBL/GenBank/DDBJ whole genome shotgun (WGS) entry which is preliminary data.</text>
</comment>
<reference evidence="13 14" key="1">
    <citation type="journal article" date="2019" name="Anaerobe">
        <title>Detection of Robinsoniella peoriensis in multiple bone samples of a trauma patient.</title>
        <authorList>
            <person name="Schrottner P."/>
            <person name="Hartwich K."/>
            <person name="Bunk B."/>
            <person name="Schober I."/>
            <person name="Helbig S."/>
            <person name="Rudolph W.W."/>
            <person name="Gunzer F."/>
        </authorList>
    </citation>
    <scope>NUCLEOTIDE SEQUENCE [LARGE SCALE GENOMIC DNA]</scope>
    <source>
        <strain evidence="13 14">DSM 106044</strain>
    </source>
</reference>
<sequence length="294" mass="33429">MTQDIPQFLTYLIQIKNASNSTVMSYQRDLKKLFAFLDEKGVNEPEQVTSTNLNSYVLHLEKQGLSTATVSRNIASMKAFFHYMFGLHKVEKDPTDVIKAPHIDKKAPEVLTMEEVVLLLEQPGRATPKEIRDKAMLELLYATGMRVSELISLRVQDINLNMDYVLCKEGDKERFIPFGKAAETALKKYLSESRAVLLKDSENECLFVNCSGKPMSRQGFWKLIKQYTTKANITKDITPHTLRHSFALHLVQNGADLRAVQEMLGHSDISTTQMYVNMNANRVKEVYAKAHPRG</sequence>
<keyword evidence="6 10" id="KW-0229">DNA integration</keyword>
<dbReference type="RefSeq" id="WP_027294700.1">
    <property type="nucleotide sequence ID" value="NZ_CABMJZ010000109.1"/>
</dbReference>
<dbReference type="GO" id="GO:0051301">
    <property type="term" value="P:cell division"/>
    <property type="evidence" value="ECO:0007669"/>
    <property type="project" value="UniProtKB-KW"/>
</dbReference>
<evidence type="ECO:0000256" key="5">
    <source>
        <dbReference type="ARBA" id="ARBA00022829"/>
    </source>
</evidence>
<comment type="function">
    <text evidence="10">Site-specific tyrosine recombinase, which acts by catalyzing the cutting and rejoining of the recombining DNA molecules. The XerC-XerD complex is essential to convert dimers of the bacterial chromosome into monomers to permit their segregation at cell division. It also contributes to the segregational stability of plasmids.</text>
</comment>
<protein>
    <recommendedName>
        <fullName evidence="10">Tyrosine recombinase XerC</fullName>
    </recommendedName>
</protein>
<feature type="active site" evidence="10">
    <location>
        <position position="266"/>
    </location>
</feature>
<feature type="active site" evidence="10">
    <location>
        <position position="243"/>
    </location>
</feature>
<dbReference type="GO" id="GO:0007059">
    <property type="term" value="P:chromosome segregation"/>
    <property type="evidence" value="ECO:0007669"/>
    <property type="project" value="UniProtKB-UniRule"/>
</dbReference>
<dbReference type="InterPro" id="IPR004107">
    <property type="entry name" value="Integrase_SAM-like_N"/>
</dbReference>
<dbReference type="NCBIfam" id="TIGR02225">
    <property type="entry name" value="recomb_XerD"/>
    <property type="match status" value="1"/>
</dbReference>
<dbReference type="PANTHER" id="PTHR30349:SF81">
    <property type="entry name" value="TYROSINE RECOMBINASE XERC"/>
    <property type="match status" value="1"/>
</dbReference>
<dbReference type="HAMAP" id="MF_01808">
    <property type="entry name" value="Recomb_XerC_XerD"/>
    <property type="match status" value="1"/>
</dbReference>
<dbReference type="NCBIfam" id="NF040815">
    <property type="entry name" value="recomb_XerA_Arch"/>
    <property type="match status" value="1"/>
</dbReference>
<dbReference type="Pfam" id="PF00589">
    <property type="entry name" value="Phage_integrase"/>
    <property type="match status" value="1"/>
</dbReference>
<comment type="caution">
    <text evidence="10">Lacks conserved residue(s) required for the propagation of feature annotation.</text>
</comment>
<dbReference type="NCBIfam" id="NF001399">
    <property type="entry name" value="PRK00283.1"/>
    <property type="match status" value="1"/>
</dbReference>
<dbReference type="InterPro" id="IPR023009">
    <property type="entry name" value="Tyrosine_recombinase_XerC/XerD"/>
</dbReference>
<dbReference type="STRING" id="180332.GCA_000797495_02862"/>
<dbReference type="PROSITE" id="PS51900">
    <property type="entry name" value="CB"/>
    <property type="match status" value="1"/>
</dbReference>
<proteinExistence type="inferred from homology"/>
<evidence type="ECO:0000256" key="1">
    <source>
        <dbReference type="ARBA" id="ARBA00004496"/>
    </source>
</evidence>
<keyword evidence="8 10" id="KW-0233">DNA recombination</keyword>
<evidence type="ECO:0000256" key="4">
    <source>
        <dbReference type="ARBA" id="ARBA00022618"/>
    </source>
</evidence>
<evidence type="ECO:0000256" key="7">
    <source>
        <dbReference type="ARBA" id="ARBA00023125"/>
    </source>
</evidence>
<gene>
    <name evidence="13" type="primary">xerD_1</name>
    <name evidence="10" type="synonym">xerC</name>
    <name evidence="13" type="ORF">DSM106044_02555</name>
</gene>
<dbReference type="PANTHER" id="PTHR30349">
    <property type="entry name" value="PHAGE INTEGRASE-RELATED"/>
    <property type="match status" value="1"/>
</dbReference>
<dbReference type="InterPro" id="IPR013762">
    <property type="entry name" value="Integrase-like_cat_sf"/>
</dbReference>
<evidence type="ECO:0000259" key="11">
    <source>
        <dbReference type="PROSITE" id="PS51898"/>
    </source>
</evidence>
<comment type="similarity">
    <text evidence="10">Belongs to the 'phage' integrase family. XerC subfamily.</text>
</comment>
<dbReference type="InterPro" id="IPR010998">
    <property type="entry name" value="Integrase_recombinase_N"/>
</dbReference>
<dbReference type="InterPro" id="IPR002104">
    <property type="entry name" value="Integrase_catalytic"/>
</dbReference>
<dbReference type="GO" id="GO:0005737">
    <property type="term" value="C:cytoplasm"/>
    <property type="evidence" value="ECO:0007669"/>
    <property type="project" value="UniProtKB-SubCell"/>
</dbReference>
<evidence type="ECO:0000313" key="13">
    <source>
        <dbReference type="EMBL" id="TLD00607.1"/>
    </source>
</evidence>